<organism evidence="2 3">
    <name type="scientific">Xenorhabdus miraniensis</name>
    <dbReference type="NCBI Taxonomy" id="351674"/>
    <lineage>
        <taxon>Bacteria</taxon>
        <taxon>Pseudomonadati</taxon>
        <taxon>Pseudomonadota</taxon>
        <taxon>Gammaproteobacteria</taxon>
        <taxon>Enterobacterales</taxon>
        <taxon>Morganellaceae</taxon>
        <taxon>Xenorhabdus</taxon>
    </lineage>
</organism>
<sequence length="190" mass="21071">MASTISQRISSVMAQLSNLCHTFLVSNGEYAAMFSKYLTYLGASCLLLSAFAQAQSPSKQLSLTQKKYLQLQINEQITDKSVLKDIANWSEAKKVAEFICRPFALPIIQQHHKDADKVFLGDVSPDSIKLEHSSELVGKGMYRTDDGWKDIRFSCKLDAAGKAHSFKYESAESPKLQTGPGPVIPSHKEQ</sequence>
<gene>
    <name evidence="2" type="ORF">Xmir_00455</name>
</gene>
<evidence type="ECO:0000313" key="3">
    <source>
        <dbReference type="Proteomes" id="UP000221980"/>
    </source>
</evidence>
<feature type="region of interest" description="Disordered" evidence="1">
    <location>
        <begin position="169"/>
        <end position="190"/>
    </location>
</feature>
<dbReference type="EMBL" id="NITZ01000002">
    <property type="protein sequence ID" value="PHM50276.1"/>
    <property type="molecule type" value="Genomic_DNA"/>
</dbReference>
<evidence type="ECO:0000313" key="2">
    <source>
        <dbReference type="EMBL" id="PHM50276.1"/>
    </source>
</evidence>
<name>A0A2D0JVD3_9GAMM</name>
<comment type="caution">
    <text evidence="2">The sequence shown here is derived from an EMBL/GenBank/DDBJ whole genome shotgun (WGS) entry which is preliminary data.</text>
</comment>
<evidence type="ECO:0000256" key="1">
    <source>
        <dbReference type="SAM" id="MobiDB-lite"/>
    </source>
</evidence>
<dbReference type="AlphaFoldDB" id="A0A2D0JVD3"/>
<proteinExistence type="predicted"/>
<accession>A0A2D0JVD3</accession>
<protein>
    <recommendedName>
        <fullName evidence="4">DUF930 domain-containing protein</fullName>
    </recommendedName>
</protein>
<reference evidence="2 3" key="1">
    <citation type="journal article" date="2017" name="Nat. Microbiol.">
        <title>Natural product diversity associated with the nematode symbionts Photorhabdus and Xenorhabdus.</title>
        <authorList>
            <person name="Tobias N.J."/>
            <person name="Wolff H."/>
            <person name="Djahanschiri B."/>
            <person name="Grundmann F."/>
            <person name="Kronenwerth M."/>
            <person name="Shi Y.M."/>
            <person name="Simonyi S."/>
            <person name="Grun P."/>
            <person name="Shapiro-Ilan D."/>
            <person name="Pidot S.J."/>
            <person name="Stinear T.P."/>
            <person name="Ebersberger I."/>
            <person name="Bode H.B."/>
        </authorList>
    </citation>
    <scope>NUCLEOTIDE SEQUENCE [LARGE SCALE GENOMIC DNA]</scope>
    <source>
        <strain evidence="2 3">DSM 17902</strain>
    </source>
</reference>
<dbReference type="Proteomes" id="UP000221980">
    <property type="component" value="Unassembled WGS sequence"/>
</dbReference>
<keyword evidence="3" id="KW-1185">Reference proteome</keyword>
<evidence type="ECO:0008006" key="4">
    <source>
        <dbReference type="Google" id="ProtNLM"/>
    </source>
</evidence>